<evidence type="ECO:0000256" key="1">
    <source>
        <dbReference type="ARBA" id="ARBA00004651"/>
    </source>
</evidence>
<reference evidence="12" key="1">
    <citation type="submission" date="2025-08" db="UniProtKB">
        <authorList>
            <consortium name="RefSeq"/>
        </authorList>
    </citation>
    <scope>IDENTIFICATION</scope>
    <source>
        <strain evidence="12">Mau12</strain>
        <tissue evidence="12">Whole Body</tissue>
    </source>
</reference>
<evidence type="ECO:0000256" key="6">
    <source>
        <dbReference type="ARBA" id="ARBA00022989"/>
    </source>
</evidence>
<evidence type="ECO:0000313" key="11">
    <source>
        <dbReference type="Proteomes" id="UP000515162"/>
    </source>
</evidence>
<keyword evidence="11" id="KW-1185">Reference proteome</keyword>
<evidence type="ECO:0000256" key="4">
    <source>
        <dbReference type="ARBA" id="ARBA00022692"/>
    </source>
</evidence>
<keyword evidence="5 10" id="KW-0552">Olfaction</keyword>
<accession>A0A6P8JIK2</accession>
<dbReference type="RefSeq" id="XP_033155605.1">
    <property type="nucleotide sequence ID" value="XM_033299714.1"/>
</dbReference>
<dbReference type="AlphaFoldDB" id="A0A6P8JIK2"/>
<keyword evidence="9 10" id="KW-0807">Transducer</keyword>
<evidence type="ECO:0000256" key="9">
    <source>
        <dbReference type="ARBA" id="ARBA00023224"/>
    </source>
</evidence>
<evidence type="ECO:0000313" key="12">
    <source>
        <dbReference type="RefSeq" id="XP_033155605.1"/>
    </source>
</evidence>
<protein>
    <recommendedName>
        <fullName evidence="10">Odorant receptor</fullName>
    </recommendedName>
</protein>
<dbReference type="CTD" id="36212"/>
<feature type="transmembrane region" description="Helical" evidence="10">
    <location>
        <begin position="319"/>
        <end position="341"/>
    </location>
</feature>
<dbReference type="Proteomes" id="UP000515162">
    <property type="component" value="Chromosome 2R"/>
</dbReference>
<dbReference type="GO" id="GO:0004984">
    <property type="term" value="F:olfactory receptor activity"/>
    <property type="evidence" value="ECO:0007669"/>
    <property type="project" value="InterPro"/>
</dbReference>
<feature type="transmembrane region" description="Helical" evidence="10">
    <location>
        <begin position="96"/>
        <end position="114"/>
    </location>
</feature>
<comment type="similarity">
    <text evidence="10">Belongs to the insect chemoreceptor superfamily. Heteromeric odorant receptor channel (TC 1.A.69) family.</text>
</comment>
<feature type="transmembrane region" description="Helical" evidence="10">
    <location>
        <begin position="217"/>
        <end position="238"/>
    </location>
</feature>
<evidence type="ECO:0000256" key="5">
    <source>
        <dbReference type="ARBA" id="ARBA00022725"/>
    </source>
</evidence>
<evidence type="ECO:0000256" key="3">
    <source>
        <dbReference type="ARBA" id="ARBA00022606"/>
    </source>
</evidence>
<feature type="transmembrane region" description="Helical" evidence="10">
    <location>
        <begin position="63"/>
        <end position="84"/>
    </location>
</feature>
<sequence length="412" mass="47972">MNDSGYQSNLSLLRVFLDEFRSVMRQESPGLIPRLAFNYVRAFLSLLCQYPNKKLASLPLYRWINLFIMCNVMTTFWAMFVALPESKNVIEMGDDLVWISGMGLVFTKICYMHFRCNEIDELIWDFDYYNRELRPHHIDEEVLGWQRLCYVIESGLYINCFCLVNFFSAAIFLQPLLGEGKLPFHCVYPFQWHRLDLHPYTFWFLYIWQSLTSQHNLMSILMVDMVGISTFLQTALNLKLLCIEMRKLGDMEVSDKRFHEEFCRVVRFHQHIIKLVGKANRAFNGAFNAQLMASFSLISISTFETMAAAAVDPKMAAKFVLLMLVAFIQLSLWCVSGTLVYTQSVEVAQAAFDINDWHTKSPAIQRDISFVILRAQKPLMYVAEPFLPFTLGTYMLVLKNCYRLLALMQESM</sequence>
<evidence type="ECO:0000256" key="7">
    <source>
        <dbReference type="ARBA" id="ARBA00023136"/>
    </source>
</evidence>
<comment type="caution">
    <text evidence="10">Lacks conserved residue(s) required for the propagation of feature annotation.</text>
</comment>
<dbReference type="GO" id="GO:0005886">
    <property type="term" value="C:plasma membrane"/>
    <property type="evidence" value="ECO:0007669"/>
    <property type="project" value="UniProtKB-SubCell"/>
</dbReference>
<gene>
    <name evidence="12" type="primary">LOC117137953</name>
</gene>
<keyword evidence="3 10" id="KW-0716">Sensory transduction</keyword>
<keyword evidence="7 10" id="KW-0472">Membrane</keyword>
<dbReference type="Pfam" id="PF02949">
    <property type="entry name" value="7tm_6"/>
    <property type="match status" value="1"/>
</dbReference>
<evidence type="ECO:0000256" key="8">
    <source>
        <dbReference type="ARBA" id="ARBA00023170"/>
    </source>
</evidence>
<dbReference type="GO" id="GO:0005549">
    <property type="term" value="F:odorant binding"/>
    <property type="evidence" value="ECO:0007669"/>
    <property type="project" value="InterPro"/>
</dbReference>
<keyword evidence="4 10" id="KW-0812">Transmembrane</keyword>
<comment type="subcellular location">
    <subcellularLocation>
        <location evidence="1 10">Cell membrane</location>
        <topology evidence="1 10">Multi-pass membrane protein</topology>
    </subcellularLocation>
</comment>
<proteinExistence type="inferred from homology"/>
<dbReference type="InterPro" id="IPR004117">
    <property type="entry name" value="7tm6_olfct_rcpt"/>
</dbReference>
<dbReference type="PANTHER" id="PTHR21137:SF35">
    <property type="entry name" value="ODORANT RECEPTOR 19A-RELATED"/>
    <property type="match status" value="1"/>
</dbReference>
<evidence type="ECO:0000256" key="2">
    <source>
        <dbReference type="ARBA" id="ARBA00022475"/>
    </source>
</evidence>
<keyword evidence="8 10" id="KW-0675">Receptor</keyword>
<evidence type="ECO:0000256" key="10">
    <source>
        <dbReference type="RuleBase" id="RU351113"/>
    </source>
</evidence>
<dbReference type="GeneID" id="117137953"/>
<name>A0A6P8JIK2_DROMA</name>
<dbReference type="PANTHER" id="PTHR21137">
    <property type="entry name" value="ODORANT RECEPTOR"/>
    <property type="match status" value="1"/>
</dbReference>
<organism evidence="11 12">
    <name type="scientific">Drosophila mauritiana</name>
    <name type="common">Fruit fly</name>
    <dbReference type="NCBI Taxonomy" id="7226"/>
    <lineage>
        <taxon>Eukaryota</taxon>
        <taxon>Metazoa</taxon>
        <taxon>Ecdysozoa</taxon>
        <taxon>Arthropoda</taxon>
        <taxon>Hexapoda</taxon>
        <taxon>Insecta</taxon>
        <taxon>Pterygota</taxon>
        <taxon>Neoptera</taxon>
        <taxon>Endopterygota</taxon>
        <taxon>Diptera</taxon>
        <taxon>Brachycera</taxon>
        <taxon>Muscomorpha</taxon>
        <taxon>Ephydroidea</taxon>
        <taxon>Drosophilidae</taxon>
        <taxon>Drosophila</taxon>
        <taxon>Sophophora</taxon>
    </lineage>
</organism>
<keyword evidence="2" id="KW-1003">Cell membrane</keyword>
<feature type="transmembrane region" description="Helical" evidence="10">
    <location>
        <begin position="379"/>
        <end position="398"/>
    </location>
</feature>
<keyword evidence="6 10" id="KW-1133">Transmembrane helix</keyword>
<feature type="transmembrane region" description="Helical" evidence="10">
    <location>
        <begin position="156"/>
        <end position="177"/>
    </location>
</feature>
<dbReference type="GO" id="GO:0007165">
    <property type="term" value="P:signal transduction"/>
    <property type="evidence" value="ECO:0007669"/>
    <property type="project" value="UniProtKB-KW"/>
</dbReference>